<dbReference type="Proteomes" id="UP000295058">
    <property type="component" value="Unassembled WGS sequence"/>
</dbReference>
<feature type="transmembrane region" description="Helical" evidence="1">
    <location>
        <begin position="67"/>
        <end position="88"/>
    </location>
</feature>
<comment type="caution">
    <text evidence="2">The sequence shown here is derived from an EMBL/GenBank/DDBJ whole genome shotgun (WGS) entry which is preliminary data.</text>
</comment>
<keyword evidence="1" id="KW-1133">Transmembrane helix</keyword>
<evidence type="ECO:0000313" key="3">
    <source>
        <dbReference type="Proteomes" id="UP000295058"/>
    </source>
</evidence>
<proteinExistence type="predicted"/>
<gene>
    <name evidence="2" type="ORF">LY04_03578</name>
</gene>
<keyword evidence="1" id="KW-0812">Transmembrane</keyword>
<name>A0ABY2EU48_9GAMM</name>
<evidence type="ECO:0000256" key="1">
    <source>
        <dbReference type="SAM" id="Phobius"/>
    </source>
</evidence>
<dbReference type="RefSeq" id="WP_243832916.1">
    <property type="nucleotide sequence ID" value="NZ_NQJF01000024.1"/>
</dbReference>
<dbReference type="EMBL" id="SODO01000025">
    <property type="protein sequence ID" value="TDW53702.1"/>
    <property type="molecule type" value="Genomic_DNA"/>
</dbReference>
<reference evidence="2 3" key="1">
    <citation type="submission" date="2019-03" db="EMBL/GenBank/DDBJ databases">
        <title>Genomic Encyclopedia of Archaeal and Bacterial Type Strains, Phase II (KMG-II): from individual species to whole genera.</title>
        <authorList>
            <person name="Goeker M."/>
        </authorList>
    </citation>
    <scope>NUCLEOTIDE SEQUENCE [LARGE SCALE GENOMIC DNA]</scope>
    <source>
        <strain evidence="2 3">DSM 15594</strain>
    </source>
</reference>
<accession>A0ABY2EU48</accession>
<evidence type="ECO:0000313" key="2">
    <source>
        <dbReference type="EMBL" id="TDW53702.1"/>
    </source>
</evidence>
<keyword evidence="1" id="KW-0472">Membrane</keyword>
<protein>
    <submittedName>
        <fullName evidence="2">Uncharacterized protein</fullName>
    </submittedName>
</protein>
<organism evidence="2 3">
    <name type="scientific">Oceanimonas baumannii</name>
    <dbReference type="NCBI Taxonomy" id="129578"/>
    <lineage>
        <taxon>Bacteria</taxon>
        <taxon>Pseudomonadati</taxon>
        <taxon>Pseudomonadota</taxon>
        <taxon>Gammaproteobacteria</taxon>
        <taxon>Aeromonadales</taxon>
        <taxon>Aeromonadaceae</taxon>
        <taxon>Oceanimonas</taxon>
    </lineage>
</organism>
<sequence>MSNNHQSPHCLEQPHQAGDCTTFAGGQVSYLAPMPLPTGQPAQDYAHAVGEINDTYLTFGVGLPQVFGWQLSLGLIFTGCILIVMFFFHCSLLF</sequence>
<keyword evidence="3" id="KW-1185">Reference proteome</keyword>